<dbReference type="CDD" id="cd02440">
    <property type="entry name" value="AdoMet_MTases"/>
    <property type="match status" value="1"/>
</dbReference>
<dbReference type="RefSeq" id="WP_124820860.1">
    <property type="nucleotide sequence ID" value="NZ_QDGB01000280.1"/>
</dbReference>
<accession>A0A3N9XRJ5</accession>
<organism evidence="2 3">
    <name type="scientific">Micromonospora ureilytica</name>
    <dbReference type="NCBI Taxonomy" id="709868"/>
    <lineage>
        <taxon>Bacteria</taxon>
        <taxon>Bacillati</taxon>
        <taxon>Actinomycetota</taxon>
        <taxon>Actinomycetes</taxon>
        <taxon>Micromonosporales</taxon>
        <taxon>Micromonosporaceae</taxon>
        <taxon>Micromonospora</taxon>
    </lineage>
</organism>
<dbReference type="GO" id="GO:0032259">
    <property type="term" value="P:methylation"/>
    <property type="evidence" value="ECO:0007669"/>
    <property type="project" value="UniProtKB-KW"/>
</dbReference>
<dbReference type="GO" id="GO:0008168">
    <property type="term" value="F:methyltransferase activity"/>
    <property type="evidence" value="ECO:0007669"/>
    <property type="project" value="UniProtKB-KW"/>
</dbReference>
<dbReference type="OrthoDB" id="4484556at2"/>
<dbReference type="AlphaFoldDB" id="A0A3N9XRJ5"/>
<comment type="caution">
    <text evidence="2">The sequence shown here is derived from an EMBL/GenBank/DDBJ whole genome shotgun (WGS) entry which is preliminary data.</text>
</comment>
<dbReference type="InterPro" id="IPR029063">
    <property type="entry name" value="SAM-dependent_MTases_sf"/>
</dbReference>
<gene>
    <name evidence="2" type="ORF">DDE19_20095</name>
</gene>
<protein>
    <submittedName>
        <fullName evidence="2">SAM-dependent methyltransferase</fullName>
    </submittedName>
</protein>
<dbReference type="InterPro" id="IPR041698">
    <property type="entry name" value="Methyltransf_25"/>
</dbReference>
<feature type="domain" description="Methyltransferase" evidence="1">
    <location>
        <begin position="62"/>
        <end position="148"/>
    </location>
</feature>
<dbReference type="SUPFAM" id="SSF53335">
    <property type="entry name" value="S-adenosyl-L-methionine-dependent methyltransferases"/>
    <property type="match status" value="1"/>
</dbReference>
<proteinExistence type="predicted"/>
<dbReference type="Proteomes" id="UP000278981">
    <property type="component" value="Unassembled WGS sequence"/>
</dbReference>
<name>A0A3N9XRJ5_9ACTN</name>
<dbReference type="Pfam" id="PF13649">
    <property type="entry name" value="Methyltransf_25"/>
    <property type="match status" value="1"/>
</dbReference>
<evidence type="ECO:0000313" key="2">
    <source>
        <dbReference type="EMBL" id="RQX15412.1"/>
    </source>
</evidence>
<dbReference type="EMBL" id="QDGB01000280">
    <property type="protein sequence ID" value="RQX15412.1"/>
    <property type="molecule type" value="Genomic_DNA"/>
</dbReference>
<dbReference type="Gene3D" id="3.40.50.150">
    <property type="entry name" value="Vaccinia Virus protein VP39"/>
    <property type="match status" value="1"/>
</dbReference>
<reference evidence="2 3" key="1">
    <citation type="submission" date="2018-04" db="EMBL/GenBank/DDBJ databases">
        <title>Micromonosporas from Atacama Desert.</title>
        <authorList>
            <person name="Carro L."/>
            <person name="Klenk H.-P."/>
            <person name="Goodfellow M."/>
        </authorList>
    </citation>
    <scope>NUCLEOTIDE SEQUENCE [LARGE SCALE GENOMIC DNA]</scope>
    <source>
        <strain evidence="2 3">LB19</strain>
    </source>
</reference>
<evidence type="ECO:0000313" key="3">
    <source>
        <dbReference type="Proteomes" id="UP000278981"/>
    </source>
</evidence>
<sequence>MSRRLRARPTEAFGSALRHRTDDHWLVHGDNGWRSRLPVRRWHGPAEPAVAALVARCTGPTLDLGCGPGRLTLALTRAGLTAVGVDISAQAVRLTRARGAIALQRDVFAPLPAEGRWAHVLLIDGNIGIGGDPVTLLGRCHDLLRPGGTVLVELEPPGPGLWRGQAQLAIQAACGSSRLGPPFRWARLDTMAVTGVAAAAGLTVREVFRRDRRWFGELDTDSSGVVNPTK</sequence>
<keyword evidence="2" id="KW-0489">Methyltransferase</keyword>
<evidence type="ECO:0000259" key="1">
    <source>
        <dbReference type="Pfam" id="PF13649"/>
    </source>
</evidence>
<keyword evidence="2" id="KW-0808">Transferase</keyword>